<feature type="transmembrane region" description="Helical" evidence="6">
    <location>
        <begin position="112"/>
        <end position="133"/>
    </location>
</feature>
<dbReference type="PANTHER" id="PTHR43478:SF1">
    <property type="entry name" value="NA+_H+ ANTIPORTER NHAC-LIKE C-TERMINAL DOMAIN-CONTAINING PROTEIN"/>
    <property type="match status" value="1"/>
</dbReference>
<dbReference type="Proteomes" id="UP000435187">
    <property type="component" value="Unassembled WGS sequence"/>
</dbReference>
<keyword evidence="3 6" id="KW-0812">Transmembrane</keyword>
<proteinExistence type="predicted"/>
<feature type="transmembrane region" description="Helical" evidence="6">
    <location>
        <begin position="154"/>
        <end position="172"/>
    </location>
</feature>
<evidence type="ECO:0000256" key="1">
    <source>
        <dbReference type="ARBA" id="ARBA00004651"/>
    </source>
</evidence>
<feature type="transmembrane region" description="Helical" evidence="6">
    <location>
        <begin position="192"/>
        <end position="212"/>
    </location>
</feature>
<gene>
    <name evidence="8" type="ORF">GH885_13010</name>
</gene>
<evidence type="ECO:0000256" key="4">
    <source>
        <dbReference type="ARBA" id="ARBA00022989"/>
    </source>
</evidence>
<dbReference type="GO" id="GO:0005886">
    <property type="term" value="C:plasma membrane"/>
    <property type="evidence" value="ECO:0007669"/>
    <property type="project" value="UniProtKB-SubCell"/>
</dbReference>
<comment type="subcellular location">
    <subcellularLocation>
        <location evidence="1">Cell membrane</location>
        <topology evidence="1">Multi-pass membrane protein</topology>
    </subcellularLocation>
</comment>
<evidence type="ECO:0000313" key="8">
    <source>
        <dbReference type="EMBL" id="MRI67254.1"/>
    </source>
</evidence>
<feature type="transmembrane region" description="Helical" evidence="6">
    <location>
        <begin position="283"/>
        <end position="302"/>
    </location>
</feature>
<feature type="transmembrane region" description="Helical" evidence="6">
    <location>
        <begin position="68"/>
        <end position="92"/>
    </location>
</feature>
<protein>
    <submittedName>
        <fullName evidence="8">Sodium:proton antiporter</fullName>
    </submittedName>
</protein>
<dbReference type="AlphaFoldDB" id="A0A6N7R0E9"/>
<name>A0A6N7R0E9_9BACI</name>
<reference evidence="8 9" key="1">
    <citation type="submission" date="2019-10" db="EMBL/GenBank/DDBJ databases">
        <title>Gracilibacillus salitolerans sp. nov., a moderate halophile isolated from a saline soil in northwest China.</title>
        <authorList>
            <person name="Gan L."/>
        </authorList>
    </citation>
    <scope>NUCLEOTIDE SEQUENCE [LARGE SCALE GENOMIC DNA]</scope>
    <source>
        <strain evidence="8 9">TP2-8</strain>
    </source>
</reference>
<comment type="caution">
    <text evidence="8">The sequence shown here is derived from an EMBL/GenBank/DDBJ whole genome shotgun (WGS) entry which is preliminary data.</text>
</comment>
<evidence type="ECO:0000256" key="5">
    <source>
        <dbReference type="ARBA" id="ARBA00023136"/>
    </source>
</evidence>
<evidence type="ECO:0000313" key="9">
    <source>
        <dbReference type="Proteomes" id="UP000435187"/>
    </source>
</evidence>
<evidence type="ECO:0000256" key="2">
    <source>
        <dbReference type="ARBA" id="ARBA00022475"/>
    </source>
</evidence>
<evidence type="ECO:0000259" key="7">
    <source>
        <dbReference type="Pfam" id="PF03553"/>
    </source>
</evidence>
<evidence type="ECO:0000256" key="6">
    <source>
        <dbReference type="SAM" id="Phobius"/>
    </source>
</evidence>
<keyword evidence="5 6" id="KW-0472">Membrane</keyword>
<feature type="transmembrane region" description="Helical" evidence="6">
    <location>
        <begin position="354"/>
        <end position="375"/>
    </location>
</feature>
<keyword evidence="9" id="KW-1185">Reference proteome</keyword>
<keyword evidence="4 6" id="KW-1133">Transmembrane helix</keyword>
<feature type="transmembrane region" description="Helical" evidence="6">
    <location>
        <begin position="28"/>
        <end position="47"/>
    </location>
</feature>
<evidence type="ECO:0000256" key="3">
    <source>
        <dbReference type="ARBA" id="ARBA00022692"/>
    </source>
</evidence>
<feature type="transmembrane region" description="Helical" evidence="6">
    <location>
        <begin position="442"/>
        <end position="462"/>
    </location>
</feature>
<accession>A0A6N7R0E9</accession>
<dbReference type="PANTHER" id="PTHR43478">
    <property type="entry name" value="NA+/H+ ANTIPORTER-RELATED"/>
    <property type="match status" value="1"/>
</dbReference>
<feature type="transmembrane region" description="Helical" evidence="6">
    <location>
        <begin position="314"/>
        <end position="334"/>
    </location>
</feature>
<dbReference type="InterPro" id="IPR018461">
    <property type="entry name" value="Na/H_Antiport_NhaC-like_C"/>
</dbReference>
<keyword evidence="2" id="KW-1003">Cell membrane</keyword>
<organism evidence="8 9">
    <name type="scientific">Gracilibacillus thailandensis</name>
    <dbReference type="NCBI Taxonomy" id="563735"/>
    <lineage>
        <taxon>Bacteria</taxon>
        <taxon>Bacillati</taxon>
        <taxon>Bacillota</taxon>
        <taxon>Bacilli</taxon>
        <taxon>Bacillales</taxon>
        <taxon>Bacillaceae</taxon>
        <taxon>Gracilibacillus</taxon>
    </lineage>
</organism>
<feature type="domain" description="Na+/H+ antiporter NhaC-like C-terminal" evidence="7">
    <location>
        <begin position="154"/>
        <end position="459"/>
    </location>
</feature>
<dbReference type="RefSeq" id="WP_153835852.1">
    <property type="nucleotide sequence ID" value="NZ_JBHUMW010000052.1"/>
</dbReference>
<dbReference type="EMBL" id="WJEE01000028">
    <property type="protein sequence ID" value="MRI67254.1"/>
    <property type="molecule type" value="Genomic_DNA"/>
</dbReference>
<dbReference type="Pfam" id="PF03553">
    <property type="entry name" value="Na_H_antiporter"/>
    <property type="match status" value="1"/>
</dbReference>
<feature type="transmembrane region" description="Helical" evidence="6">
    <location>
        <begin position="244"/>
        <end position="263"/>
    </location>
</feature>
<sequence length="463" mass="50562">MEGSWIAIIPFIVVIVTAIKTKQVFPGLTLGLIVGAYFVEPSLIGGIEQAAQYIVDSLTDINNLKIIIFLYMFSGLVGIMKASGGIKGFVALTSEKINSKREALLLTWASTLGTFSAPSFRIVTVAPIMKALLQKINMTRKELAFMIETSTQPVIVLIPIATAFVGYMVSVIEMGLQNQGIEADPYSMFIRSIPFNFFAISMIVIGTLFVIFRHPKEIDQDERDPERIKDEDNSSADDIEAKPWNLIIPVSLVIILTLFLTWWDGNQQGYGFFQAFIEADVLQAMVVALFITLLITVIMQIIQKNSLKNTIHEFIEAGNNLMSVILLLAVVWGLSSVTEDLGFSTFVTNNVDWVPAMLIPPVMFLIGSFVSYFIGSSWGTWGILMPLGVSLAQAADASLPLVIGAVFASGSFGSIASPLSDNNNTIAGLLNINAMQYARYKLVPALIALAISAVLYGVMTFIL</sequence>